<comment type="caution">
    <text evidence="3">The sequence shown here is derived from an EMBL/GenBank/DDBJ whole genome shotgun (WGS) entry which is preliminary data.</text>
</comment>
<dbReference type="InterPro" id="IPR043367">
    <property type="entry name" value="PLIP1/2/3"/>
</dbReference>
<evidence type="ECO:0000256" key="1">
    <source>
        <dbReference type="SAM" id="MobiDB-lite"/>
    </source>
</evidence>
<evidence type="ECO:0000313" key="3">
    <source>
        <dbReference type="EMBL" id="KAH0459980.1"/>
    </source>
</evidence>
<name>A0AAV7GXL3_DENCH</name>
<dbReference type="InterPro" id="IPR002921">
    <property type="entry name" value="Fungal_lipase-type"/>
</dbReference>
<proteinExistence type="predicted"/>
<dbReference type="Pfam" id="PF01764">
    <property type="entry name" value="Lipase_3"/>
    <property type="match status" value="1"/>
</dbReference>
<feature type="region of interest" description="Disordered" evidence="1">
    <location>
        <begin position="229"/>
        <end position="248"/>
    </location>
</feature>
<feature type="domain" description="Fungal lipase-type" evidence="2">
    <location>
        <begin position="356"/>
        <end position="493"/>
    </location>
</feature>
<reference evidence="3 4" key="1">
    <citation type="journal article" date="2021" name="Hortic Res">
        <title>Chromosome-scale assembly of the Dendrobium chrysotoxum genome enhances the understanding of orchid evolution.</title>
        <authorList>
            <person name="Zhang Y."/>
            <person name="Zhang G.Q."/>
            <person name="Zhang D."/>
            <person name="Liu X.D."/>
            <person name="Xu X.Y."/>
            <person name="Sun W.H."/>
            <person name="Yu X."/>
            <person name="Zhu X."/>
            <person name="Wang Z.W."/>
            <person name="Zhao X."/>
            <person name="Zhong W.Y."/>
            <person name="Chen H."/>
            <person name="Yin W.L."/>
            <person name="Huang T."/>
            <person name="Niu S.C."/>
            <person name="Liu Z.J."/>
        </authorList>
    </citation>
    <scope>NUCLEOTIDE SEQUENCE [LARGE SCALE GENOMIC DNA]</scope>
    <source>
        <strain evidence="3">Lindl</strain>
    </source>
</reference>
<dbReference type="EMBL" id="JAGFBR010000010">
    <property type="protein sequence ID" value="KAH0459980.1"/>
    <property type="molecule type" value="Genomic_DNA"/>
</dbReference>
<protein>
    <recommendedName>
        <fullName evidence="2">Fungal lipase-type domain-containing protein</fullName>
    </recommendedName>
</protein>
<evidence type="ECO:0000313" key="4">
    <source>
        <dbReference type="Proteomes" id="UP000775213"/>
    </source>
</evidence>
<dbReference type="SUPFAM" id="SSF53474">
    <property type="entry name" value="alpha/beta-Hydrolases"/>
    <property type="match status" value="1"/>
</dbReference>
<dbReference type="AlphaFoldDB" id="A0AAV7GXL3"/>
<accession>A0AAV7GXL3</accession>
<evidence type="ECO:0000259" key="2">
    <source>
        <dbReference type="Pfam" id="PF01764"/>
    </source>
</evidence>
<sequence length="655" mass="72399">MSCATLGMAVASPAASRDADLGSGLGMRRSRSEPLLRCSFRVSHPTASPRLKTSRSIGAFPLGISGSILPSSIRSLIFEPEVVCLSDAEESEEEMGAAASTGGFQEENISKKRANWVQRICEIRSRWKSLQAKDGSDETDQSVKWEEEDNACGVSYESEEKVEWSREEFARLLNRVSWKETKLFSQLAFLCNIAYDIQEIKADELRSYYGFWLVTSSLDKKQEAAIKARQDTDSTHAAMPERVAASPSQSARSPSVAYEIAATAASYIHEKAKSLLYLGAQVTDGTDQDAANYDQGRKGRTYKSKVATYVAASSVTAVVAAEEMARLEAARELQSLHSSPCEWFVCDEPSTRTRCFVIQGSDSLASWQANLFFEPTKFEGTEALVHRGIYEAAKGIYHRFMPEINSHIVAHGGAARLRFTGHSLGGSLSLLISLMLLSRNAIPLSSLLPVVTFGSPAVFCAGHRVLEALSLDETYIRAVMMHRDIVPRAFSCDYPNHVAKLLKRLNGSFRSHTCLNTEHLLYFPLGKQYILQPEEKTSTPHPLLPSGAALYALLDGDVGRAALRKFLNTPHPLETLSRPTAYGSEGAILRDHDSSNYLMAVNALLRQHTRALVKRSRRRRMNHWWPRVTGSTEAQPVHTWAKHQIEPAKEVASGA</sequence>
<gene>
    <name evidence="3" type="ORF">IEQ34_010643</name>
</gene>
<dbReference type="GO" id="GO:0006629">
    <property type="term" value="P:lipid metabolic process"/>
    <property type="evidence" value="ECO:0007669"/>
    <property type="project" value="InterPro"/>
</dbReference>
<dbReference type="Gene3D" id="3.40.50.1820">
    <property type="entry name" value="alpha/beta hydrolase"/>
    <property type="match status" value="1"/>
</dbReference>
<dbReference type="InterPro" id="IPR029058">
    <property type="entry name" value="AB_hydrolase_fold"/>
</dbReference>
<organism evidence="3 4">
    <name type="scientific">Dendrobium chrysotoxum</name>
    <name type="common">Orchid</name>
    <dbReference type="NCBI Taxonomy" id="161865"/>
    <lineage>
        <taxon>Eukaryota</taxon>
        <taxon>Viridiplantae</taxon>
        <taxon>Streptophyta</taxon>
        <taxon>Embryophyta</taxon>
        <taxon>Tracheophyta</taxon>
        <taxon>Spermatophyta</taxon>
        <taxon>Magnoliopsida</taxon>
        <taxon>Liliopsida</taxon>
        <taxon>Asparagales</taxon>
        <taxon>Orchidaceae</taxon>
        <taxon>Epidendroideae</taxon>
        <taxon>Malaxideae</taxon>
        <taxon>Dendrobiinae</taxon>
        <taxon>Dendrobium</taxon>
    </lineage>
</organism>
<dbReference type="GO" id="GO:0008970">
    <property type="term" value="F:phospholipase A1 activity"/>
    <property type="evidence" value="ECO:0007669"/>
    <property type="project" value="InterPro"/>
</dbReference>
<dbReference type="PANTHER" id="PTHR46483:SF1">
    <property type="entry name" value="PHOSPHOLIPASE A1 PLIP1, CHLOROPLASTIC"/>
    <property type="match status" value="1"/>
</dbReference>
<dbReference type="PANTHER" id="PTHR46483">
    <property type="entry name" value="PHOSPHOLIPASE A1 PLIP2, CHLOROPLASTIC"/>
    <property type="match status" value="1"/>
</dbReference>
<dbReference type="CDD" id="cd00519">
    <property type="entry name" value="Lipase_3"/>
    <property type="match status" value="1"/>
</dbReference>
<keyword evidence="4" id="KW-1185">Reference proteome</keyword>
<dbReference type="Proteomes" id="UP000775213">
    <property type="component" value="Unassembled WGS sequence"/>
</dbReference>